<sequence>MQSCRYRDDYLEDYDCIGYKHTLATFYSKICFWWLTSLLWLGYKEPLEQEDLGQMRLEDSARAHYDRFLYIYTEEMKKSNASPSLWYCYMKNSWRMFALGGFLKLAGDLFALIGPLAIQQIVQYIEGLYAAAQEEVRAQVHTQAATANRSIQVEGVGGPNAAADGADVDYYYYDVANDDGAYNDMGLGMGMGIGIGDVRIYYARWSDLLTNGWSIAWLVLLAALAQAALSQASTHVLNMTGIRIKTSLQGLIYRKSLLLNASSGCGNNAADDDDKPATDTTSAADVQQNGKNIRLTPNDKPVEVAATQQPERSGGLGDIGAITNHMTEDTLNIMQFFWIAHYAWAIPFKVRIKNYANLRATCVPF</sequence>
<dbReference type="InterPro" id="IPR036640">
    <property type="entry name" value="ABC1_TM_sf"/>
</dbReference>
<evidence type="ECO:0000313" key="7">
    <source>
        <dbReference type="RefSeq" id="XP_017859735.1"/>
    </source>
</evidence>
<evidence type="ECO:0000256" key="1">
    <source>
        <dbReference type="ARBA" id="ARBA00022692"/>
    </source>
</evidence>
<keyword evidence="5" id="KW-0472">Membrane</keyword>
<dbReference type="SUPFAM" id="SSF90123">
    <property type="entry name" value="ABC transporter transmembrane region"/>
    <property type="match status" value="1"/>
</dbReference>
<name>A0ABM1NXP9_DROAR</name>
<dbReference type="PANTHER" id="PTHR24223:SF461">
    <property type="entry name" value="ATP-BINDING CASSETTE SUB-FAMILY C MEMBER SUR"/>
    <property type="match status" value="1"/>
</dbReference>
<evidence type="ECO:0000256" key="2">
    <source>
        <dbReference type="ARBA" id="ARBA00022741"/>
    </source>
</evidence>
<reference evidence="6" key="1">
    <citation type="journal article" date="1997" name="Nucleic Acids Res.">
        <title>tRNAscan-SE: a program for improved detection of transfer RNA genes in genomic sequence.</title>
        <authorList>
            <person name="Lowe T.M."/>
            <person name="Eddy S.R."/>
        </authorList>
    </citation>
    <scope>NUCLEOTIDE SEQUENCE [LARGE SCALE GENOMIC DNA]</scope>
</reference>
<keyword evidence="1" id="KW-0812">Transmembrane</keyword>
<evidence type="ECO:0000256" key="5">
    <source>
        <dbReference type="ARBA" id="ARBA00023136"/>
    </source>
</evidence>
<keyword evidence="3" id="KW-0067">ATP-binding</keyword>
<keyword evidence="4" id="KW-1133">Transmembrane helix</keyword>
<dbReference type="Gene3D" id="1.20.1560.10">
    <property type="entry name" value="ABC transporter type 1, transmembrane domain"/>
    <property type="match status" value="1"/>
</dbReference>
<organism evidence="6 7">
    <name type="scientific">Drosophila arizonae</name>
    <name type="common">Fruit fly</name>
    <dbReference type="NCBI Taxonomy" id="7263"/>
    <lineage>
        <taxon>Eukaryota</taxon>
        <taxon>Metazoa</taxon>
        <taxon>Ecdysozoa</taxon>
        <taxon>Arthropoda</taxon>
        <taxon>Hexapoda</taxon>
        <taxon>Insecta</taxon>
        <taxon>Pterygota</taxon>
        <taxon>Neoptera</taxon>
        <taxon>Endopterygota</taxon>
        <taxon>Diptera</taxon>
        <taxon>Brachycera</taxon>
        <taxon>Muscomorpha</taxon>
        <taxon>Ephydroidea</taxon>
        <taxon>Drosophilidae</taxon>
        <taxon>Drosophila</taxon>
    </lineage>
</organism>
<reference evidence="6" key="2">
    <citation type="journal article" date="2016" name="G3 (Bethesda)">
        <title>Genome Evolution in Three Species of Cactophilic Drosophila.</title>
        <authorList>
            <person name="Sanchez-Flores A."/>
            <person name="Penazola F."/>
            <person name="Carpinteyro-Ponce J."/>
            <person name="Nazario-Yepiz N."/>
            <person name="Abreu-Goodger C."/>
            <person name="Machado C.A."/>
            <person name="Markow T.A."/>
        </authorList>
    </citation>
    <scope>NUCLEOTIDE SEQUENCE [LARGE SCALE GENOMIC DNA]</scope>
</reference>
<dbReference type="RefSeq" id="XP_017859735.1">
    <property type="nucleotide sequence ID" value="XM_018004246.1"/>
</dbReference>
<evidence type="ECO:0000256" key="3">
    <source>
        <dbReference type="ARBA" id="ARBA00022840"/>
    </source>
</evidence>
<protein>
    <submittedName>
        <fullName evidence="7">ATP-binding cassette sub-family C member Sur-like</fullName>
    </submittedName>
</protein>
<evidence type="ECO:0000256" key="4">
    <source>
        <dbReference type="ARBA" id="ARBA00022989"/>
    </source>
</evidence>
<dbReference type="PANTHER" id="PTHR24223">
    <property type="entry name" value="ATP-BINDING CASSETTE SUB-FAMILY C"/>
    <property type="match status" value="1"/>
</dbReference>
<reference evidence="7" key="3">
    <citation type="submission" date="2025-08" db="UniProtKB">
        <authorList>
            <consortium name="RefSeq"/>
        </authorList>
    </citation>
    <scope>IDENTIFICATION</scope>
    <source>
        <tissue evidence="7">Whole organism</tissue>
    </source>
</reference>
<evidence type="ECO:0000313" key="6">
    <source>
        <dbReference type="Proteomes" id="UP000694904"/>
    </source>
</evidence>
<keyword evidence="2" id="KW-0547">Nucleotide-binding</keyword>
<proteinExistence type="predicted"/>
<dbReference type="InterPro" id="IPR050173">
    <property type="entry name" value="ABC_transporter_C-like"/>
</dbReference>
<dbReference type="GeneID" id="108611515"/>
<keyword evidence="6" id="KW-1185">Reference proteome</keyword>
<dbReference type="Proteomes" id="UP000694904">
    <property type="component" value="Chromosome 2"/>
</dbReference>
<accession>A0ABM1NXP9</accession>
<gene>
    <name evidence="7" type="primary">LOC108611515</name>
</gene>